<accession>A0A6I3KN69</accession>
<dbReference type="Proteomes" id="UP000440694">
    <property type="component" value="Unassembled WGS sequence"/>
</dbReference>
<gene>
    <name evidence="1" type="ORF">GIW81_16260</name>
</gene>
<dbReference type="AlphaFoldDB" id="A0A6I3KN69"/>
<dbReference type="RefSeq" id="WP_154740378.1">
    <property type="nucleotide sequence ID" value="NZ_WMBQ01000002.1"/>
</dbReference>
<reference evidence="1 2" key="1">
    <citation type="submission" date="2019-11" db="EMBL/GenBank/DDBJ databases">
        <title>Identification of a novel strain.</title>
        <authorList>
            <person name="Xu Q."/>
            <person name="Wang G."/>
        </authorList>
    </citation>
    <scope>NUCLEOTIDE SEQUENCE [LARGE SCALE GENOMIC DNA]</scope>
    <source>
        <strain evidence="2">xq</strain>
    </source>
</reference>
<dbReference type="EMBL" id="WMBQ01000002">
    <property type="protein sequence ID" value="MTD95893.1"/>
    <property type="molecule type" value="Genomic_DNA"/>
</dbReference>
<name>A0A6I3KN69_9HYPH</name>
<evidence type="ECO:0000313" key="2">
    <source>
        <dbReference type="Proteomes" id="UP000440694"/>
    </source>
</evidence>
<keyword evidence="2" id="KW-1185">Reference proteome</keyword>
<organism evidence="1 2">
    <name type="scientific">Hyphomicrobium album</name>
    <dbReference type="NCBI Taxonomy" id="2665159"/>
    <lineage>
        <taxon>Bacteria</taxon>
        <taxon>Pseudomonadati</taxon>
        <taxon>Pseudomonadota</taxon>
        <taxon>Alphaproteobacteria</taxon>
        <taxon>Hyphomicrobiales</taxon>
        <taxon>Hyphomicrobiaceae</taxon>
        <taxon>Hyphomicrobium</taxon>
    </lineage>
</organism>
<protein>
    <submittedName>
        <fullName evidence="1">Uncharacterized protein</fullName>
    </submittedName>
</protein>
<evidence type="ECO:0000313" key="1">
    <source>
        <dbReference type="EMBL" id="MTD95893.1"/>
    </source>
</evidence>
<sequence>MTGAHEKSVHRLAGRKGYRLDKVGKGQHRFAMIDLATGGKVPSGVAGHDYSFTLEEAESWLGGRNDKGNA</sequence>
<comment type="caution">
    <text evidence="1">The sequence shown here is derived from an EMBL/GenBank/DDBJ whole genome shotgun (WGS) entry which is preliminary data.</text>
</comment>
<proteinExistence type="predicted"/>